<evidence type="ECO:0000256" key="4">
    <source>
        <dbReference type="ARBA" id="ARBA00022840"/>
    </source>
</evidence>
<dbReference type="GO" id="GO:0070740">
    <property type="term" value="F:tubulin-glutamic acid ligase activity"/>
    <property type="evidence" value="ECO:0007669"/>
    <property type="project" value="TreeGrafter"/>
</dbReference>
<dbReference type="Gene3D" id="3.30.470.20">
    <property type="entry name" value="ATP-grasp fold, B domain"/>
    <property type="match status" value="1"/>
</dbReference>
<accession>A0AAW1QK34</accession>
<dbReference type="EMBL" id="JALJOU010000096">
    <property type="protein sequence ID" value="KAK9821802.1"/>
    <property type="molecule type" value="Genomic_DNA"/>
</dbReference>
<proteinExistence type="inferred from homology"/>
<dbReference type="PANTHER" id="PTHR12241">
    <property type="entry name" value="TUBULIN POLYGLUTAMYLASE"/>
    <property type="match status" value="1"/>
</dbReference>
<gene>
    <name evidence="6" type="ORF">WJX81_007127</name>
</gene>
<dbReference type="PROSITE" id="PS51221">
    <property type="entry name" value="TTL"/>
    <property type="match status" value="1"/>
</dbReference>
<dbReference type="SUPFAM" id="SSF56059">
    <property type="entry name" value="Glutathione synthetase ATP-binding domain-like"/>
    <property type="match status" value="1"/>
</dbReference>
<dbReference type="PANTHER" id="PTHR12241:SF39">
    <property type="entry name" value="TUBULIN POLYGLUTAMYLASE TTLL9-RELATED"/>
    <property type="match status" value="1"/>
</dbReference>
<keyword evidence="2" id="KW-0436">Ligase</keyword>
<comment type="caution">
    <text evidence="6">The sequence shown here is derived from an EMBL/GenBank/DDBJ whole genome shotgun (WGS) entry which is preliminary data.</text>
</comment>
<dbReference type="GO" id="GO:0000226">
    <property type="term" value="P:microtubule cytoskeleton organization"/>
    <property type="evidence" value="ECO:0007669"/>
    <property type="project" value="TreeGrafter"/>
</dbReference>
<dbReference type="InterPro" id="IPR004344">
    <property type="entry name" value="TTL/TTLL_fam"/>
</dbReference>
<dbReference type="GO" id="GO:0015631">
    <property type="term" value="F:tubulin binding"/>
    <property type="evidence" value="ECO:0007669"/>
    <property type="project" value="TreeGrafter"/>
</dbReference>
<evidence type="ECO:0000313" key="6">
    <source>
        <dbReference type="EMBL" id="KAK9821802.1"/>
    </source>
</evidence>
<dbReference type="Proteomes" id="UP001445335">
    <property type="component" value="Unassembled WGS sequence"/>
</dbReference>
<keyword evidence="3" id="KW-0547">Nucleotide-binding</keyword>
<dbReference type="Pfam" id="PF03133">
    <property type="entry name" value="TTL"/>
    <property type="match status" value="1"/>
</dbReference>
<sequence length="396" mass="44143">MAARGWKEVCGEYDWDIFWADVHSLTTDSGFDHARLQEHQRLNHFPRHVELTRKDLLVKNLKRARKALEREGRGHEYDFFPQTFVLPSEYNLFAEEFRRTPGLTWIMKPCGRAQGRGIFLIDRMSQVAAWRKEREGRGAATAAAGGGRPAAGAVAGAAAALEAFVVSRYLGRPLLLGGRKFDLRIYALVVSFQPLRAYLHRGGFCRLSSGRYTAERASMHDLPMHLTNCAIQRRAADGGADASAAAIKWPVRSLRISLSAALGDEAADRLFGEIQAIVRRTLLAVHRVITQDRHCFELYGYDVLVDQDLKPWLIEVNASPSLASDTPADRKLKFDMVDDALDLVDLEGRRRGGQPPATWGGFDLIWDHKGAVEPHPCLESLLGCSFSSRARKAAPV</sequence>
<name>A0AAW1QK34_9CHLO</name>
<protein>
    <recommendedName>
        <fullName evidence="5">Tubulin--tyrosine ligase-like protein 9</fullName>
    </recommendedName>
</protein>
<dbReference type="GO" id="GO:0005524">
    <property type="term" value="F:ATP binding"/>
    <property type="evidence" value="ECO:0007669"/>
    <property type="project" value="UniProtKB-KW"/>
</dbReference>
<organism evidence="6 7">
    <name type="scientific">Elliptochloris bilobata</name>
    <dbReference type="NCBI Taxonomy" id="381761"/>
    <lineage>
        <taxon>Eukaryota</taxon>
        <taxon>Viridiplantae</taxon>
        <taxon>Chlorophyta</taxon>
        <taxon>core chlorophytes</taxon>
        <taxon>Trebouxiophyceae</taxon>
        <taxon>Trebouxiophyceae incertae sedis</taxon>
        <taxon>Elliptochloris clade</taxon>
        <taxon>Elliptochloris</taxon>
    </lineage>
</organism>
<evidence type="ECO:0000313" key="7">
    <source>
        <dbReference type="Proteomes" id="UP001445335"/>
    </source>
</evidence>
<evidence type="ECO:0000256" key="2">
    <source>
        <dbReference type="ARBA" id="ARBA00022598"/>
    </source>
</evidence>
<dbReference type="AlphaFoldDB" id="A0AAW1QK34"/>
<evidence type="ECO:0000256" key="1">
    <source>
        <dbReference type="ARBA" id="ARBA00006820"/>
    </source>
</evidence>
<evidence type="ECO:0000256" key="5">
    <source>
        <dbReference type="ARBA" id="ARBA00030445"/>
    </source>
</evidence>
<keyword evidence="4" id="KW-0067">ATP-binding</keyword>
<dbReference type="GO" id="GO:0036064">
    <property type="term" value="C:ciliary basal body"/>
    <property type="evidence" value="ECO:0007669"/>
    <property type="project" value="TreeGrafter"/>
</dbReference>
<keyword evidence="7" id="KW-1185">Reference proteome</keyword>
<reference evidence="6 7" key="1">
    <citation type="journal article" date="2024" name="Nat. Commun.">
        <title>Phylogenomics reveals the evolutionary origins of lichenization in chlorophyte algae.</title>
        <authorList>
            <person name="Puginier C."/>
            <person name="Libourel C."/>
            <person name="Otte J."/>
            <person name="Skaloud P."/>
            <person name="Haon M."/>
            <person name="Grisel S."/>
            <person name="Petersen M."/>
            <person name="Berrin J.G."/>
            <person name="Delaux P.M."/>
            <person name="Dal Grande F."/>
            <person name="Keller J."/>
        </authorList>
    </citation>
    <scope>NUCLEOTIDE SEQUENCE [LARGE SCALE GENOMIC DNA]</scope>
    <source>
        <strain evidence="6 7">SAG 245.80</strain>
    </source>
</reference>
<comment type="similarity">
    <text evidence="1">Belongs to the tubulin--tyrosine ligase family.</text>
</comment>
<evidence type="ECO:0000256" key="3">
    <source>
        <dbReference type="ARBA" id="ARBA00022741"/>
    </source>
</evidence>